<keyword evidence="3 6" id="KW-1133">Transmembrane helix</keyword>
<feature type="transmembrane region" description="Helical" evidence="6">
    <location>
        <begin position="432"/>
        <end position="450"/>
    </location>
</feature>
<protein>
    <recommendedName>
        <fullName evidence="7">G-protein coupled receptors family 1 profile domain-containing protein</fullName>
    </recommendedName>
</protein>
<evidence type="ECO:0000256" key="2">
    <source>
        <dbReference type="ARBA" id="ARBA00022692"/>
    </source>
</evidence>
<keyword evidence="4 6" id="KW-0472">Membrane</keyword>
<evidence type="ECO:0000256" key="5">
    <source>
        <dbReference type="SAM" id="MobiDB-lite"/>
    </source>
</evidence>
<dbReference type="AlphaFoldDB" id="A0A8S3YNN9"/>
<dbReference type="GO" id="GO:0016020">
    <property type="term" value="C:membrane"/>
    <property type="evidence" value="ECO:0007669"/>
    <property type="project" value="UniProtKB-SubCell"/>
</dbReference>
<proteinExistence type="predicted"/>
<dbReference type="InterPro" id="IPR017452">
    <property type="entry name" value="GPCR_Rhodpsn_7TM"/>
</dbReference>
<evidence type="ECO:0000256" key="1">
    <source>
        <dbReference type="ARBA" id="ARBA00004370"/>
    </source>
</evidence>
<feature type="transmembrane region" description="Helical" evidence="6">
    <location>
        <begin position="189"/>
        <end position="211"/>
    </location>
</feature>
<keyword evidence="2 6" id="KW-0812">Transmembrane</keyword>
<feature type="transmembrane region" description="Helical" evidence="6">
    <location>
        <begin position="90"/>
        <end position="112"/>
    </location>
</feature>
<evidence type="ECO:0000256" key="6">
    <source>
        <dbReference type="SAM" id="Phobius"/>
    </source>
</evidence>
<feature type="transmembrane region" description="Helical" evidence="6">
    <location>
        <begin position="15"/>
        <end position="36"/>
    </location>
</feature>
<dbReference type="OrthoDB" id="6161057at2759"/>
<feature type="transmembrane region" description="Helical" evidence="6">
    <location>
        <begin position="48"/>
        <end position="70"/>
    </location>
</feature>
<sequence length="456" mass="50317">MPYFDLVAFNDGNKSLIVCFIITILLANFYLIYVTVRKGGFFYRAKSLTMISMAIGDIFLALFPLIVLARGIFEGPELSLPCSTTRASTVYLKFLIHFVYGFGLITLAVELVHRYKTQQKQEKTTRNIIQSVIYSAVPWLLGLIVVLPLTLANLQGSDSDIVQPGPNAILTPFLLRCFDILTKKRGLSMYGVCVLLPAPLAVVVCIIMMCIRILPADYTAPAVVTYPNPAQTMIVTSQNTNTGNAMSPQYPVSNAVGVQQYPISNHQGPQHYPIANPQGTQLYPANGVMETAQIPTAPSNDKHNPNLGESVPTSPATQYPVPQDPPPAYTALQFLPPQYPPPQYVLQQYPPPYYPVGQQYTTQSNVNVIVAAPAFIVQAGPTMVDLGREKNALLVVSIFHAICVIPFAIFSMGSLDSYFFYETVSVIIDATFFWLAVFRSLITPLIFIRFNKGLKN</sequence>
<accession>A0A8S3YNN9</accession>
<comment type="subcellular location">
    <subcellularLocation>
        <location evidence="1">Membrane</location>
    </subcellularLocation>
</comment>
<dbReference type="SUPFAM" id="SSF81321">
    <property type="entry name" value="Family A G protein-coupled receptor-like"/>
    <property type="match status" value="1"/>
</dbReference>
<reference evidence="8" key="1">
    <citation type="submission" date="2021-04" db="EMBL/GenBank/DDBJ databases">
        <authorList>
            <consortium name="Molecular Ecology Group"/>
        </authorList>
    </citation>
    <scope>NUCLEOTIDE SEQUENCE</scope>
</reference>
<comment type="caution">
    <text evidence="8">The sequence shown here is derived from an EMBL/GenBank/DDBJ whole genome shotgun (WGS) entry which is preliminary data.</text>
</comment>
<evidence type="ECO:0000313" key="8">
    <source>
        <dbReference type="EMBL" id="CAG5118068.1"/>
    </source>
</evidence>
<name>A0A8S3YNN9_9EUPU</name>
<organism evidence="8 9">
    <name type="scientific">Candidula unifasciata</name>
    <dbReference type="NCBI Taxonomy" id="100452"/>
    <lineage>
        <taxon>Eukaryota</taxon>
        <taxon>Metazoa</taxon>
        <taxon>Spiralia</taxon>
        <taxon>Lophotrochozoa</taxon>
        <taxon>Mollusca</taxon>
        <taxon>Gastropoda</taxon>
        <taxon>Heterobranchia</taxon>
        <taxon>Euthyneura</taxon>
        <taxon>Panpulmonata</taxon>
        <taxon>Eupulmonata</taxon>
        <taxon>Stylommatophora</taxon>
        <taxon>Helicina</taxon>
        <taxon>Helicoidea</taxon>
        <taxon>Geomitridae</taxon>
        <taxon>Candidula</taxon>
    </lineage>
</organism>
<feature type="region of interest" description="Disordered" evidence="5">
    <location>
        <begin position="294"/>
        <end position="323"/>
    </location>
</feature>
<evidence type="ECO:0000256" key="4">
    <source>
        <dbReference type="ARBA" id="ARBA00023136"/>
    </source>
</evidence>
<evidence type="ECO:0000256" key="3">
    <source>
        <dbReference type="ARBA" id="ARBA00022989"/>
    </source>
</evidence>
<dbReference type="PROSITE" id="PS50262">
    <property type="entry name" value="G_PROTEIN_RECEP_F1_2"/>
    <property type="match status" value="1"/>
</dbReference>
<dbReference type="EMBL" id="CAJHNH020000494">
    <property type="protein sequence ID" value="CAG5118068.1"/>
    <property type="molecule type" value="Genomic_DNA"/>
</dbReference>
<gene>
    <name evidence="8" type="ORF">CUNI_LOCUS3626</name>
</gene>
<keyword evidence="9" id="KW-1185">Reference proteome</keyword>
<evidence type="ECO:0000259" key="7">
    <source>
        <dbReference type="PROSITE" id="PS50262"/>
    </source>
</evidence>
<feature type="transmembrane region" description="Helical" evidence="6">
    <location>
        <begin position="132"/>
        <end position="151"/>
    </location>
</feature>
<feature type="domain" description="G-protein coupled receptors family 1 profile" evidence="7">
    <location>
        <begin position="27"/>
        <end position="447"/>
    </location>
</feature>
<feature type="transmembrane region" description="Helical" evidence="6">
    <location>
        <begin position="392"/>
        <end position="412"/>
    </location>
</feature>
<dbReference type="Proteomes" id="UP000678393">
    <property type="component" value="Unassembled WGS sequence"/>
</dbReference>
<evidence type="ECO:0000313" key="9">
    <source>
        <dbReference type="Proteomes" id="UP000678393"/>
    </source>
</evidence>